<protein>
    <recommendedName>
        <fullName evidence="2">HNH endonuclease</fullName>
    </recommendedName>
</protein>
<reference evidence="1" key="1">
    <citation type="submission" date="2024-05" db="EMBL/GenBank/DDBJ databases">
        <title>Pontimicrobium maritimus sp. nov., isolated form sea water.</title>
        <authorList>
            <person name="Muhammad N."/>
            <person name="Vuong T.Q."/>
            <person name="Han H.L."/>
            <person name="Kim S.-G."/>
        </authorList>
    </citation>
    <scope>NUCLEOTIDE SEQUENCE</scope>
    <source>
        <strain evidence="1">SW4</strain>
    </source>
</reference>
<evidence type="ECO:0000313" key="1">
    <source>
        <dbReference type="EMBL" id="XBG60252.1"/>
    </source>
</evidence>
<evidence type="ECO:0008006" key="2">
    <source>
        <dbReference type="Google" id="ProtNLM"/>
    </source>
</evidence>
<dbReference type="AlphaFoldDB" id="A0AAU7BPY4"/>
<gene>
    <name evidence="1" type="ORF">ABGB03_10335</name>
</gene>
<organism evidence="1">
    <name type="scientific">Pontimicrobium sp. SW4</name>
    <dbReference type="NCBI Taxonomy" id="3153519"/>
    <lineage>
        <taxon>Bacteria</taxon>
        <taxon>Pseudomonadati</taxon>
        <taxon>Bacteroidota</taxon>
        <taxon>Flavobacteriia</taxon>
        <taxon>Flavobacteriales</taxon>
        <taxon>Flavobacteriaceae</taxon>
        <taxon>Pontimicrobium</taxon>
    </lineage>
</organism>
<name>A0AAU7BPY4_9FLAO</name>
<dbReference type="RefSeq" id="WP_347922437.1">
    <property type="nucleotide sequence ID" value="NZ_CP157199.1"/>
</dbReference>
<dbReference type="EMBL" id="CP157199">
    <property type="protein sequence ID" value="XBG60252.1"/>
    <property type="molecule type" value="Genomic_DNA"/>
</dbReference>
<sequence>MLALIRPKRPWGFQTKAKEELKKVENQLASDPKKIDFNDSFWGKYKPFFNESQYRKCGYCESYMNDYGDVEHYRPKSVIQEIKSEGEEQEDAQNVRQRRFKNACKRGYWWLAYHWDNYLLSCKLCNQPWKRALFPISNERPKNTGPDLTDYPFRSPKKSDNETPLLLNPFDHTDFSKHFEFTDTGLIKPFNGSEVGLSTIITCGLHRPSLVQFRNRTAKSAYRYMIKFAISEAGSEDEIEAATELIELGHHENNYAGMVRIIFEQESGKSWEELVQFVENFDNN</sequence>
<proteinExistence type="predicted"/>
<accession>A0AAU7BPY4</accession>